<reference evidence="6" key="1">
    <citation type="submission" date="2024-07" db="EMBL/GenBank/DDBJ databases">
        <authorList>
            <person name="fu j."/>
        </authorList>
    </citation>
    <scope>NUCLEOTIDE SEQUENCE</scope>
    <source>
        <strain evidence="6">P10A9</strain>
    </source>
</reference>
<evidence type="ECO:0000256" key="3">
    <source>
        <dbReference type="ARBA" id="ARBA00023125"/>
    </source>
</evidence>
<evidence type="ECO:0000313" key="6">
    <source>
        <dbReference type="EMBL" id="XDP46724.1"/>
    </source>
</evidence>
<comment type="similarity">
    <text evidence="1">Belongs to the LysR transcriptional regulatory family.</text>
</comment>
<evidence type="ECO:0000259" key="5">
    <source>
        <dbReference type="PROSITE" id="PS50931"/>
    </source>
</evidence>
<feature type="domain" description="HTH lysR-type" evidence="5">
    <location>
        <begin position="1"/>
        <end position="58"/>
    </location>
</feature>
<dbReference type="GO" id="GO:0032993">
    <property type="term" value="C:protein-DNA complex"/>
    <property type="evidence" value="ECO:0007669"/>
    <property type="project" value="TreeGrafter"/>
</dbReference>
<dbReference type="InterPro" id="IPR036390">
    <property type="entry name" value="WH_DNA-bd_sf"/>
</dbReference>
<protein>
    <submittedName>
        <fullName evidence="6">LysR family transcriptional regulator</fullName>
    </submittedName>
</protein>
<sequence>MDIRQLQILRELGELGSVKAVSEELMVTPSAVSQQLALLARSAGVPLTRKEGRTLVLTDAGRVLAEAGGAVVRAMADARAAIGAYHEDPAGIVSVSAFHSAAQALFGRLTARLTGPVHDVTHDGATQAAAQPAPRLLLADEDVPQHGFPALTARYDIVLAHRLAHSESWPEDRLVVVPLVREPFDVALPAGHPLAASAVLTPADVAGERWVSSRPGYSPADVLSAIGAVASRSPEVAHRINDYSTVAAVVAGGGVVGLLPRYTAAIGLPTGVVLRPLAGIGTERSIDLLVRPENARRRSVQTVADALRDLVGDLVAEAEGRKTGP</sequence>
<organism evidence="6">
    <name type="scientific">Sinomonas puerhi</name>
    <dbReference type="NCBI Taxonomy" id="3238584"/>
    <lineage>
        <taxon>Bacteria</taxon>
        <taxon>Bacillati</taxon>
        <taxon>Actinomycetota</taxon>
        <taxon>Actinomycetes</taxon>
        <taxon>Micrococcales</taxon>
        <taxon>Micrococcaceae</taxon>
        <taxon>Sinomonas</taxon>
    </lineage>
</organism>
<proteinExistence type="inferred from homology"/>
<dbReference type="SUPFAM" id="SSF53850">
    <property type="entry name" value="Periplasmic binding protein-like II"/>
    <property type="match status" value="1"/>
</dbReference>
<evidence type="ECO:0000256" key="4">
    <source>
        <dbReference type="ARBA" id="ARBA00023163"/>
    </source>
</evidence>
<dbReference type="InterPro" id="IPR005119">
    <property type="entry name" value="LysR_subst-bd"/>
</dbReference>
<dbReference type="RefSeq" id="WP_369046987.1">
    <property type="nucleotide sequence ID" value="NZ_CP163302.1"/>
</dbReference>
<dbReference type="EMBL" id="CP163302">
    <property type="protein sequence ID" value="XDP46724.1"/>
    <property type="molecule type" value="Genomic_DNA"/>
</dbReference>
<keyword evidence="4" id="KW-0804">Transcription</keyword>
<accession>A0AB39L8T8</accession>
<dbReference type="Pfam" id="PF03466">
    <property type="entry name" value="LysR_substrate"/>
    <property type="match status" value="1"/>
</dbReference>
<dbReference type="KEGG" id="spue:AB5L97_06870"/>
<name>A0AB39L8T8_9MICC</name>
<dbReference type="PANTHER" id="PTHR30346:SF29">
    <property type="entry name" value="LYSR SUBSTRATE-BINDING"/>
    <property type="match status" value="1"/>
</dbReference>
<dbReference type="AlphaFoldDB" id="A0AB39L8T8"/>
<keyword evidence="2" id="KW-0805">Transcription regulation</keyword>
<dbReference type="SUPFAM" id="SSF46785">
    <property type="entry name" value="Winged helix' DNA-binding domain"/>
    <property type="match status" value="1"/>
</dbReference>
<dbReference type="Pfam" id="PF00126">
    <property type="entry name" value="HTH_1"/>
    <property type="match status" value="1"/>
</dbReference>
<dbReference type="InterPro" id="IPR000847">
    <property type="entry name" value="LysR_HTH_N"/>
</dbReference>
<dbReference type="GO" id="GO:0003700">
    <property type="term" value="F:DNA-binding transcription factor activity"/>
    <property type="evidence" value="ECO:0007669"/>
    <property type="project" value="InterPro"/>
</dbReference>
<dbReference type="Gene3D" id="3.40.190.10">
    <property type="entry name" value="Periplasmic binding protein-like II"/>
    <property type="match status" value="2"/>
</dbReference>
<dbReference type="Gene3D" id="1.10.10.10">
    <property type="entry name" value="Winged helix-like DNA-binding domain superfamily/Winged helix DNA-binding domain"/>
    <property type="match status" value="1"/>
</dbReference>
<dbReference type="GO" id="GO:0003677">
    <property type="term" value="F:DNA binding"/>
    <property type="evidence" value="ECO:0007669"/>
    <property type="project" value="UniProtKB-KW"/>
</dbReference>
<dbReference type="PANTHER" id="PTHR30346">
    <property type="entry name" value="TRANSCRIPTIONAL DUAL REGULATOR HCAR-RELATED"/>
    <property type="match status" value="1"/>
</dbReference>
<gene>
    <name evidence="6" type="ORF">AB5L97_06870</name>
</gene>
<evidence type="ECO:0000256" key="2">
    <source>
        <dbReference type="ARBA" id="ARBA00023015"/>
    </source>
</evidence>
<dbReference type="InterPro" id="IPR036388">
    <property type="entry name" value="WH-like_DNA-bd_sf"/>
</dbReference>
<evidence type="ECO:0000256" key="1">
    <source>
        <dbReference type="ARBA" id="ARBA00009437"/>
    </source>
</evidence>
<dbReference type="PROSITE" id="PS50931">
    <property type="entry name" value="HTH_LYSR"/>
    <property type="match status" value="1"/>
</dbReference>
<keyword evidence="3" id="KW-0238">DNA-binding</keyword>